<dbReference type="Gene3D" id="3.40.50.1820">
    <property type="entry name" value="alpha/beta hydrolase"/>
    <property type="match status" value="1"/>
</dbReference>
<accession>A0A511W6H4</accession>
<dbReference type="PANTHER" id="PTHR43798">
    <property type="entry name" value="MONOACYLGLYCEROL LIPASE"/>
    <property type="match status" value="1"/>
</dbReference>
<comment type="caution">
    <text evidence="2">The sequence shown here is derived from an EMBL/GenBank/DDBJ whole genome shotgun (WGS) entry which is preliminary data.</text>
</comment>
<organism evidence="2 3">
    <name type="scientific">Alkalibacillus haloalkaliphilus</name>
    <dbReference type="NCBI Taxonomy" id="94136"/>
    <lineage>
        <taxon>Bacteria</taxon>
        <taxon>Bacillati</taxon>
        <taxon>Bacillota</taxon>
        <taxon>Bacilli</taxon>
        <taxon>Bacillales</taxon>
        <taxon>Bacillaceae</taxon>
        <taxon>Alkalibacillus</taxon>
    </lineage>
</organism>
<dbReference type="EMBL" id="BJYA01000016">
    <property type="protein sequence ID" value="GEN46587.1"/>
    <property type="molecule type" value="Genomic_DNA"/>
</dbReference>
<dbReference type="RefSeq" id="WP_218025422.1">
    <property type="nucleotide sequence ID" value="NZ_BJYA01000016.1"/>
</dbReference>
<name>A0A511W6H4_9BACI</name>
<dbReference type="SUPFAM" id="SSF53474">
    <property type="entry name" value="alpha/beta-Hydrolases"/>
    <property type="match status" value="1"/>
</dbReference>
<proteinExistence type="predicted"/>
<dbReference type="AlphaFoldDB" id="A0A511W6H4"/>
<evidence type="ECO:0000259" key="1">
    <source>
        <dbReference type="Pfam" id="PF00561"/>
    </source>
</evidence>
<dbReference type="Proteomes" id="UP000321440">
    <property type="component" value="Unassembled WGS sequence"/>
</dbReference>
<evidence type="ECO:0000313" key="2">
    <source>
        <dbReference type="EMBL" id="GEN46587.1"/>
    </source>
</evidence>
<sequence length="285" mass="32336">MERHVKLTNGKKLRVCERGEGEHVVILVHGLTGNYKQMAYYQDALANNHRVICYDLRGRGLSDGADHPTSIDHHVGDLIDLLMTLNLNKVTLVGYSIGGYICAKVTALSSRVRSLILLDGAGVADYGQKDLILPSLQRLEKAYQSKADYIDFTKRTYEKLGVNWSRQLEEIARYETEVVGEKVVRHRSKAEVIKQDFDSFFDFHHEEVLPHITVPVLLVKAMGHIGAGRPLYFNESFSELEKIVPRINVLMTNANHFSLVFEEQKDVLNTIDRFLTNVIEDPSEV</sequence>
<evidence type="ECO:0000313" key="3">
    <source>
        <dbReference type="Proteomes" id="UP000321440"/>
    </source>
</evidence>
<keyword evidence="3" id="KW-1185">Reference proteome</keyword>
<dbReference type="InterPro" id="IPR000073">
    <property type="entry name" value="AB_hydrolase_1"/>
</dbReference>
<gene>
    <name evidence="2" type="ORF">AHA02nite_23630</name>
</gene>
<dbReference type="Pfam" id="PF00561">
    <property type="entry name" value="Abhydrolase_1"/>
    <property type="match status" value="1"/>
</dbReference>
<dbReference type="InterPro" id="IPR050266">
    <property type="entry name" value="AB_hydrolase_sf"/>
</dbReference>
<dbReference type="InterPro" id="IPR029058">
    <property type="entry name" value="AB_hydrolase_fold"/>
</dbReference>
<protein>
    <recommendedName>
        <fullName evidence="1">AB hydrolase-1 domain-containing protein</fullName>
    </recommendedName>
</protein>
<reference evidence="2 3" key="1">
    <citation type="submission" date="2019-07" db="EMBL/GenBank/DDBJ databases">
        <title>Whole genome shotgun sequence of Alkalibacillus haloalkaliphilus NBRC 103110.</title>
        <authorList>
            <person name="Hosoyama A."/>
            <person name="Uohara A."/>
            <person name="Ohji S."/>
            <person name="Ichikawa N."/>
        </authorList>
    </citation>
    <scope>NUCLEOTIDE SEQUENCE [LARGE SCALE GENOMIC DNA]</scope>
    <source>
        <strain evidence="2 3">NBRC 103110</strain>
    </source>
</reference>
<feature type="domain" description="AB hydrolase-1" evidence="1">
    <location>
        <begin position="24"/>
        <end position="176"/>
    </location>
</feature>